<dbReference type="EMBL" id="JAUKUA010000004">
    <property type="protein sequence ID" value="KAK0715168.1"/>
    <property type="molecule type" value="Genomic_DNA"/>
</dbReference>
<sequence>MSSISGCKRQGLECWPGEIRLLMLKALIQDGCKLAPLATVSREWQAELERHNFARFKLTPSQPGPLGISDTHKCPITASFQTQFSILGTWDPKSDLTFLSDTPSPSQQYRPDLKSCDDAQHGWVAGSRHAAPPHKASLKIFNAIMEEGPFDSNHLECEWWDQLPSVPAVTGMLLRQQNRRRWKPGALAHMLARPPRLQGVHHKPWREWDEIQRWTDKDLARCDRASNPDPAVSRMIALASLRLEHLAASFLVDARRFFSIEPSWEWPNPTSIVLTSKMLRPGEDPVKSGAMLQAAAAAALRMPRLETMEIWNGRKWLAAIFRYQTLLAAIKSHGDAIPCLGLLGQVIRPVSLQQIQIELKALEAAETSLLSFR</sequence>
<evidence type="ECO:0000259" key="1">
    <source>
        <dbReference type="Pfam" id="PF20183"/>
    </source>
</evidence>
<protein>
    <recommendedName>
        <fullName evidence="1">DUF6546 domain-containing protein</fullName>
    </recommendedName>
</protein>
<evidence type="ECO:0000313" key="2">
    <source>
        <dbReference type="EMBL" id="KAK0715168.1"/>
    </source>
</evidence>
<keyword evidence="3" id="KW-1185">Reference proteome</keyword>
<organism evidence="2 3">
    <name type="scientific">Lasiosphaeris hirsuta</name>
    <dbReference type="NCBI Taxonomy" id="260670"/>
    <lineage>
        <taxon>Eukaryota</taxon>
        <taxon>Fungi</taxon>
        <taxon>Dikarya</taxon>
        <taxon>Ascomycota</taxon>
        <taxon>Pezizomycotina</taxon>
        <taxon>Sordariomycetes</taxon>
        <taxon>Sordariomycetidae</taxon>
        <taxon>Sordariales</taxon>
        <taxon>Lasiosphaeriaceae</taxon>
        <taxon>Lasiosphaeris</taxon>
    </lineage>
</organism>
<dbReference type="InterPro" id="IPR046676">
    <property type="entry name" value="DUF6546"/>
</dbReference>
<proteinExistence type="predicted"/>
<feature type="domain" description="DUF6546" evidence="1">
    <location>
        <begin position="209"/>
        <end position="325"/>
    </location>
</feature>
<name>A0AA40AG78_9PEZI</name>
<accession>A0AA40AG78</accession>
<dbReference type="AlphaFoldDB" id="A0AA40AG78"/>
<reference evidence="2" key="1">
    <citation type="submission" date="2023-06" db="EMBL/GenBank/DDBJ databases">
        <title>Genome-scale phylogeny and comparative genomics of the fungal order Sordariales.</title>
        <authorList>
            <consortium name="Lawrence Berkeley National Laboratory"/>
            <person name="Hensen N."/>
            <person name="Bonometti L."/>
            <person name="Westerberg I."/>
            <person name="Brannstrom I.O."/>
            <person name="Guillou S."/>
            <person name="Cros-Aarteil S."/>
            <person name="Calhoun S."/>
            <person name="Haridas S."/>
            <person name="Kuo A."/>
            <person name="Mondo S."/>
            <person name="Pangilinan J."/>
            <person name="Riley R."/>
            <person name="Labutti K."/>
            <person name="Andreopoulos B."/>
            <person name="Lipzen A."/>
            <person name="Chen C."/>
            <person name="Yanf M."/>
            <person name="Daum C."/>
            <person name="Ng V."/>
            <person name="Clum A."/>
            <person name="Steindorff A."/>
            <person name="Ohm R."/>
            <person name="Martin F."/>
            <person name="Silar P."/>
            <person name="Natvig D."/>
            <person name="Lalanne C."/>
            <person name="Gautier V."/>
            <person name="Ament-Velasquez S.L."/>
            <person name="Kruys A."/>
            <person name="Hutchinson M.I."/>
            <person name="Powell A.J."/>
            <person name="Barry K."/>
            <person name="Miller A.N."/>
            <person name="Grigoriev I.V."/>
            <person name="Debuchy R."/>
            <person name="Gladieux P."/>
            <person name="Thoren M.H."/>
            <person name="Johannesson H."/>
        </authorList>
    </citation>
    <scope>NUCLEOTIDE SEQUENCE</scope>
    <source>
        <strain evidence="2">SMH4607-1</strain>
    </source>
</reference>
<gene>
    <name evidence="2" type="ORF">B0H67DRAFT_634640</name>
</gene>
<dbReference type="Pfam" id="PF20183">
    <property type="entry name" value="DUF6546"/>
    <property type="match status" value="1"/>
</dbReference>
<dbReference type="Proteomes" id="UP001172102">
    <property type="component" value="Unassembled WGS sequence"/>
</dbReference>
<evidence type="ECO:0000313" key="3">
    <source>
        <dbReference type="Proteomes" id="UP001172102"/>
    </source>
</evidence>
<comment type="caution">
    <text evidence="2">The sequence shown here is derived from an EMBL/GenBank/DDBJ whole genome shotgun (WGS) entry which is preliminary data.</text>
</comment>